<keyword evidence="3" id="KW-1185">Reference proteome</keyword>
<organism evidence="2 3">
    <name type="scientific">Stachybotrys chartarum (strain CBS 109288 / IBT 7711)</name>
    <name type="common">Toxic black mold</name>
    <name type="synonym">Stilbospora chartarum</name>
    <dbReference type="NCBI Taxonomy" id="1280523"/>
    <lineage>
        <taxon>Eukaryota</taxon>
        <taxon>Fungi</taxon>
        <taxon>Dikarya</taxon>
        <taxon>Ascomycota</taxon>
        <taxon>Pezizomycotina</taxon>
        <taxon>Sordariomycetes</taxon>
        <taxon>Hypocreomycetidae</taxon>
        <taxon>Hypocreales</taxon>
        <taxon>Stachybotryaceae</taxon>
        <taxon>Stachybotrys</taxon>
    </lineage>
</organism>
<protein>
    <submittedName>
        <fullName evidence="2">Uncharacterized protein</fullName>
    </submittedName>
</protein>
<dbReference type="EMBL" id="KL648033">
    <property type="protein sequence ID" value="KEY72675.1"/>
    <property type="molecule type" value="Genomic_DNA"/>
</dbReference>
<evidence type="ECO:0000313" key="3">
    <source>
        <dbReference type="Proteomes" id="UP000028045"/>
    </source>
</evidence>
<name>A0A084B546_STACB</name>
<dbReference type="HOGENOM" id="CLU_2401107_0_0_1"/>
<feature type="region of interest" description="Disordered" evidence="1">
    <location>
        <begin position="71"/>
        <end position="93"/>
    </location>
</feature>
<dbReference type="OrthoDB" id="5153534at2759"/>
<accession>A0A084B546</accession>
<gene>
    <name evidence="2" type="ORF">S7711_10317</name>
</gene>
<evidence type="ECO:0000313" key="2">
    <source>
        <dbReference type="EMBL" id="KEY72675.1"/>
    </source>
</evidence>
<evidence type="ECO:0000256" key="1">
    <source>
        <dbReference type="SAM" id="MobiDB-lite"/>
    </source>
</evidence>
<proteinExistence type="predicted"/>
<sequence length="93" mass="10479">MQCRIESSVISKVPLTPSITHIFTKAHKAGHALTLNSILTTREMQLIKRKALEHFALPEMNTTAELLKMRKMNASSSEPPTPRLPTFAGRIRR</sequence>
<dbReference type="AlphaFoldDB" id="A0A084B546"/>
<dbReference type="Proteomes" id="UP000028045">
    <property type="component" value="Unassembled WGS sequence"/>
</dbReference>
<reference evidence="2 3" key="1">
    <citation type="journal article" date="2014" name="BMC Genomics">
        <title>Comparative genome sequencing reveals chemotype-specific gene clusters in the toxigenic black mold Stachybotrys.</title>
        <authorList>
            <person name="Semeiks J."/>
            <person name="Borek D."/>
            <person name="Otwinowski Z."/>
            <person name="Grishin N.V."/>
        </authorList>
    </citation>
    <scope>NUCLEOTIDE SEQUENCE [LARGE SCALE GENOMIC DNA]</scope>
    <source>
        <strain evidence="3">CBS 109288 / IBT 7711</strain>
    </source>
</reference>